<feature type="compositionally biased region" description="Basic and acidic residues" evidence="16">
    <location>
        <begin position="912"/>
        <end position="921"/>
    </location>
</feature>
<dbReference type="InterPro" id="IPR000225">
    <property type="entry name" value="Armadillo"/>
</dbReference>
<dbReference type="EMBL" id="CALNXK010000205">
    <property type="protein sequence ID" value="CAH3175830.1"/>
    <property type="molecule type" value="Genomic_DNA"/>
</dbReference>
<evidence type="ECO:0000313" key="18">
    <source>
        <dbReference type="EMBL" id="CAH3175830.1"/>
    </source>
</evidence>
<feature type="region of interest" description="Disordered" evidence="16">
    <location>
        <begin position="1633"/>
        <end position="1682"/>
    </location>
</feature>
<dbReference type="Gene3D" id="1.25.10.10">
    <property type="entry name" value="Leucine-rich Repeat Variant"/>
    <property type="match status" value="1"/>
</dbReference>
<evidence type="ECO:0000256" key="1">
    <source>
        <dbReference type="ARBA" id="ARBA00001946"/>
    </source>
</evidence>
<dbReference type="PRINTS" id="PR00633">
    <property type="entry name" value="RCCNDNSATION"/>
</dbReference>
<proteinExistence type="inferred from homology"/>
<dbReference type="SUPFAM" id="SSF56112">
    <property type="entry name" value="Protein kinase-like (PK-like)"/>
    <property type="match status" value="1"/>
</dbReference>
<evidence type="ECO:0000256" key="13">
    <source>
        <dbReference type="PROSITE-ProRule" id="PRU00235"/>
    </source>
</evidence>
<feature type="compositionally biased region" description="Basic and acidic residues" evidence="16">
    <location>
        <begin position="835"/>
        <end position="850"/>
    </location>
</feature>
<feature type="compositionally biased region" description="Low complexity" evidence="16">
    <location>
        <begin position="1213"/>
        <end position="1222"/>
    </location>
</feature>
<keyword evidence="5" id="KW-0963">Cytoplasm</keyword>
<accession>A0ABN8RDB2</accession>
<evidence type="ECO:0000256" key="9">
    <source>
        <dbReference type="ARBA" id="ARBA00022741"/>
    </source>
</evidence>
<feature type="compositionally biased region" description="Low complexity" evidence="16">
    <location>
        <begin position="2578"/>
        <end position="2588"/>
    </location>
</feature>
<keyword evidence="11 15" id="KW-0067">ATP-binding</keyword>
<keyword evidence="12" id="KW-0460">Magnesium</keyword>
<name>A0ABN8RDB2_9CNID</name>
<dbReference type="InterPro" id="IPR017441">
    <property type="entry name" value="Protein_kinase_ATP_BS"/>
</dbReference>
<feature type="compositionally biased region" description="Polar residues" evidence="16">
    <location>
        <begin position="1795"/>
        <end position="1813"/>
    </location>
</feature>
<evidence type="ECO:0000259" key="17">
    <source>
        <dbReference type="PROSITE" id="PS50011"/>
    </source>
</evidence>
<evidence type="ECO:0000256" key="15">
    <source>
        <dbReference type="PROSITE-ProRule" id="PRU10141"/>
    </source>
</evidence>
<feature type="region of interest" description="Disordered" evidence="16">
    <location>
        <begin position="1118"/>
        <end position="1196"/>
    </location>
</feature>
<keyword evidence="19" id="KW-1185">Reference proteome</keyword>
<feature type="compositionally biased region" description="Basic and acidic residues" evidence="16">
    <location>
        <begin position="2796"/>
        <end position="2812"/>
    </location>
</feature>
<dbReference type="PROSITE" id="PS00108">
    <property type="entry name" value="PROTEIN_KINASE_ST"/>
    <property type="match status" value="1"/>
</dbReference>
<feature type="binding site" evidence="15">
    <location>
        <position position="257"/>
    </location>
    <ligand>
        <name>ATP</name>
        <dbReference type="ChEBI" id="CHEBI:30616"/>
    </ligand>
</feature>
<dbReference type="InterPro" id="IPR000719">
    <property type="entry name" value="Prot_kinase_dom"/>
</dbReference>
<dbReference type="InterPro" id="IPR011009">
    <property type="entry name" value="Kinase-like_dom_sf"/>
</dbReference>
<feature type="compositionally biased region" description="Low complexity" evidence="16">
    <location>
        <begin position="2707"/>
        <end position="2727"/>
    </location>
</feature>
<feature type="region of interest" description="Disordered" evidence="16">
    <location>
        <begin position="1705"/>
        <end position="1730"/>
    </location>
</feature>
<feature type="region of interest" description="Disordered" evidence="16">
    <location>
        <begin position="1"/>
        <end position="42"/>
    </location>
</feature>
<dbReference type="EC" id="2.7.11.1" evidence="4"/>
<evidence type="ECO:0000256" key="7">
    <source>
        <dbReference type="ARBA" id="ARBA00022553"/>
    </source>
</evidence>
<dbReference type="Gene3D" id="1.10.510.10">
    <property type="entry name" value="Transferase(Phosphotransferase) domain 1"/>
    <property type="match status" value="1"/>
</dbReference>
<feature type="domain" description="Protein kinase" evidence="17">
    <location>
        <begin position="228"/>
        <end position="482"/>
    </location>
</feature>
<reference evidence="18 19" key="1">
    <citation type="submission" date="2022-05" db="EMBL/GenBank/DDBJ databases">
        <authorList>
            <consortium name="Genoscope - CEA"/>
            <person name="William W."/>
        </authorList>
    </citation>
    <scope>NUCLEOTIDE SEQUENCE [LARGE SCALE GENOMIC DNA]</scope>
</reference>
<dbReference type="PANTHER" id="PTHR44535:SF5">
    <property type="entry name" value="PROTEIN KINASE DOMAIN-CONTAINING PROTEIN"/>
    <property type="match status" value="1"/>
</dbReference>
<feature type="compositionally biased region" description="Low complexity" evidence="16">
    <location>
        <begin position="1086"/>
        <end position="1100"/>
    </location>
</feature>
<keyword evidence="8" id="KW-0479">Metal-binding</keyword>
<feature type="region of interest" description="Disordered" evidence="16">
    <location>
        <begin position="2694"/>
        <end position="2833"/>
    </location>
</feature>
<dbReference type="PROSITE" id="PS00107">
    <property type="entry name" value="PROTEIN_KINASE_ATP"/>
    <property type="match status" value="1"/>
</dbReference>
<feature type="region of interest" description="Disordered" evidence="16">
    <location>
        <begin position="1965"/>
        <end position="1999"/>
    </location>
</feature>
<dbReference type="PROSITE" id="PS50012">
    <property type="entry name" value="RCC1_3"/>
    <property type="match status" value="5"/>
</dbReference>
<dbReference type="InterPro" id="IPR008271">
    <property type="entry name" value="Ser/Thr_kinase_AS"/>
</dbReference>
<comment type="subcellular location">
    <subcellularLocation>
        <location evidence="2">Cytoplasm</location>
    </subcellularLocation>
</comment>
<keyword evidence="7" id="KW-0597">Phosphoprotein</keyword>
<feature type="compositionally biased region" description="Basic and acidic residues" evidence="16">
    <location>
        <begin position="1179"/>
        <end position="1194"/>
    </location>
</feature>
<feature type="compositionally biased region" description="Polar residues" evidence="16">
    <location>
        <begin position="1507"/>
        <end position="1516"/>
    </location>
</feature>
<dbReference type="Pfam" id="PF00069">
    <property type="entry name" value="Pkinase"/>
    <property type="match status" value="1"/>
</dbReference>
<dbReference type="PROSITE" id="PS50011">
    <property type="entry name" value="PROTEIN_KINASE_DOM"/>
    <property type="match status" value="1"/>
</dbReference>
<keyword evidence="10" id="KW-0808">Transferase</keyword>
<feature type="region of interest" description="Disordered" evidence="16">
    <location>
        <begin position="3028"/>
        <end position="3105"/>
    </location>
</feature>
<comment type="cofactor">
    <cofactor evidence="1">
        <name>Mg(2+)</name>
        <dbReference type="ChEBI" id="CHEBI:18420"/>
    </cofactor>
</comment>
<dbReference type="InterPro" id="IPR016024">
    <property type="entry name" value="ARM-type_fold"/>
</dbReference>
<dbReference type="Gene3D" id="2.130.10.30">
    <property type="entry name" value="Regulator of chromosome condensation 1/beta-lactamase-inhibitor protein II"/>
    <property type="match status" value="1"/>
</dbReference>
<feature type="compositionally biased region" description="Basic and acidic residues" evidence="16">
    <location>
        <begin position="1223"/>
        <end position="1232"/>
    </location>
</feature>
<feature type="compositionally biased region" description="Basic and acidic residues" evidence="16">
    <location>
        <begin position="1350"/>
        <end position="1359"/>
    </location>
</feature>
<evidence type="ECO:0000256" key="8">
    <source>
        <dbReference type="ARBA" id="ARBA00022723"/>
    </source>
</evidence>
<evidence type="ECO:0000313" key="19">
    <source>
        <dbReference type="Proteomes" id="UP001159405"/>
    </source>
</evidence>
<sequence>MASSSKDAQSEGENQNEAVDSGTVSESRETTIPNHSRSNSAVSPPAWRVVFVSSKLRHSTVLNSAARSAVLFVPYIYDNTTLESLLLQAQQKLNGRKAESIAFLVHGQGSNTVLCSHDDQVVLLHAVKEVDELQSFFTELVKLCLDVDSPGARLDFLACPLTQSPDALEILQILEDLTHVSVGMTKEIMGTDIRSRGDESSFHPGELYFKQEKMRGWSGVPQPNINNFEKIRTVGKGAYGAAVLYRKKDDDSLVILKEISLHDLTATERQMAMNEAKVLSKLSLHPNIISYYDSFEVDGTLMIEMEYADGGTLAQYLSRLEKDMEEREILIIFQQMLSALRYIHGNNILHRDLKTANIFLTKEGVVKLGDFGISKQLEGSKANTVLGTPYYISPEMCEGKEYNHKSDMWALGCILYEMASRQKTFEGSNLPALVNKIMKGQFAPIRGNYSPEFRVLVGDILQNDPDLRPEIDDLLNERLPKLMKRFEDTSEDELGSSIDPSNKPKRRTLLYYLDLLYTNMCPIEIPAKGQLREVAVGSSHVAMVTMEHVVYTWGSNCCGQLGHGDSNRHDKPTQVEALKSKTILSVCCGDNFTVFVTDNGIVMTCGQGDLGCLGHGDWINSTKPKLIEALLSFDVTSVSCGSAHVAVVTSEGVVFSWGSGGDGRLGLGDEENRCVPTEVTAIDETVSIKQVKCGYDGTMFITDSGALLACGSNTNNKLGLNNRQGFLMQMKNLLNKVQVDGKNVPTAVKVLSKHRVLDVSLGPYHSAVIVEPGLVYTFGDNSLGQLACGNCKPRDVPAIVKALEDKTTMVVFCGNGFTVAGTNENDLFFWGARPTDSRRPQSESGDKTDTESGNNKRHRRNPSGSMSIGSADSVELSPGSKSDHNSGSQASLPKDAKKRRDGILELSSSSTRFERGRKDGMQEGFSMPQSYKKRKDGVQEGVSQPELVGSNSADGVFSDAERSDCGSKENTSVNYIRMSSRRGQMNDQSYVGFLRISDNETVSSPTRLFHWDSYSMYGADSDREFPVYLLDVNGYGVNVFVQIETTAPAPIRRRSKKRSQKKASERRLSKQTVLSDGAIGGPRAPGLDSSMGSSSSELETTLGEVPTWLKNELKEGIIAGNTDQQDSNDDSDSEEADSETEETDNGQERDSSKSTVKSTAELVSDSEKNSKSSASKLAAKVERFKQSRKSKSETRIVGGVAINTAVDNEVPLSVRSSSVSIKSEPDLEKIQDKNVGSESPGTGDSDKGSSLNLSKVFPRPASSPVTSKHKRSSSDGLIIDEKKRTPSDSGVELTPVEKLNSSSEGSGGAASGSRKTSLDVARTAKKSVGSSPQPPRSPRAGDRQTTLTKPSDRYQEYRRPVGRARNSQAPFRRAGAGGKMASSDSRSANTRRDQALEELRRESAEKQATLQEEINRLKREKEEYEQKIQQHREELQLAEKSRDEQQKEAKEIEEKLSHEVLSLKMELSKQCDKLQDNFNVVLSLQEQLARMQQEQLRQQAKEKRQNSARQTSAAKSSVCSNTSFGKLIVSAVSRTWPKDFEIPATLFNSCLDDIFDRNIDQLDVRETPRWELSEEEESVGSDVETLVNQHQSAKKMANGQLPRQKMSPRTVPTSAPPTASLGQTLAMKQSSPMLHPSVAPTQSPVMKRSTDSPVPKVNVPCLPRNTSSGGSIKSSPSPKLYRHPLDKEKIDALVKSAYKETSDSVKDFGASERGQNPVQLGKGKSLSNRETPDVHVWDEDDVDSLKDFTGNDRKKEEKYMERTDEVIYQRAAEEHIRRPPLWHDEEVDSVRDFSRTTGKQEPTSGLASQQLSRLPSDEHLCLSPPWNEEDDGPVGDFVPVTEQPVAKNFSINNMVMEERMRQAGQQPPPWHEQDEVDSTRDFAAQYRKTRSMENSRRPSEENIYLTPPWMEDEQQSCGGRAGFDHSASNRSYRMTLEEQRAIEEEARNLGMTEAEDKVQALREEKAKEKVHPGVAAPVPGRDSGFGSEQDPHTHEAGQETNPSFIFLTGPPNSGVLTQGVASITKDVKTDPTISKPLSVVSTNAKHNILQSIKPAATQTKMSTVVNPADDIGRVNEPLSSNRERPHRCTTAPQEIRPGLATGNPTGGESAATQSRGMARSVSQTSVEAICYSPHDALEGLETSSVVSFASTAATHHDLDTRIDMVQSLLSMLGTHDKDDMSRTLLAMSNSRDSCAAMRQSGCLPLLIDLLHGKGIADKNARREARARAGLALHNIVYSNVEDRRGRREVRVLRLLEIARAHCDVIQFKGLPVHPCAERWYPPLRDYGPGPAVAALMKLSFEEDHRKAICELGGLQAIAELLQIDHQINEHCKDFYSISLRKYAGMTLTNLTFGNVKNKNLLCSIPGAVEAIIAQLNTVEEEEIIQVSASVLRNLSWRADELCRKTLRDAGAISALLSAAQAVHGEPALRTTLSALWNLSAHCSENKSEICAAPGALKFLVKCLKYSSPSGNISVVESSGGILRNLSSHIAVRPDYRKTLRDCGCFQVLLCHLRSSSLRVVSNVCGALWNLSARCLEDQELLWELGAVSLLKSLVNSKHKAISQSSTAALRNLMAVKPSSSTDSESVSSRAARLNRSMPANMRTAAAQAQLKSDVARLKNRSPRAQSPQLQVQGTQQSLTVNQTVKRNYEPPAYDVAVSNIQQSMVSQSIYPQGQAVQQGESFFPGVTRQDIEVAANQKQASSRKKTGSSGSLAHSSSSSNHGVAAAGQEEETSAALIRTRSDIGPRSLAGRQRRAKARGGDSNSVGNGASFDGRNNAHFKWSQSNDSLSKHRRQPHRDMSCKKEHDRLDGDQRCLGPASGPRPHHSRSSSDGCAVIPLLSDSYPLHVSHKPKKTESLKEKESVAERSVLSRIRNAVHKNTERGVGHAQLSVPQQGDGMSLISPSTARRLNQWTNSEFGETYEMAELIPKEVNEVRSRQAPDQSSSSRPYKRSAQKFKSYRDSDSEIDSEVEVHLFGQARKPTGYPEASNAWIQNGKSEVNSHRSADTESVASSTCSCEHVENIWIRRPESKSSKSTCGKCSRPRKGKSSEKSAVNKPMVKSRRDSTDSPISSPNFHRVFQKSAGREQKNAEILDPSKRGVKVTSL</sequence>
<feature type="repeat" description="RCC1" evidence="13">
    <location>
        <begin position="652"/>
        <end position="704"/>
    </location>
</feature>
<feature type="repeat" description="RCC1" evidence="13">
    <location>
        <begin position="548"/>
        <end position="599"/>
    </location>
</feature>
<feature type="compositionally biased region" description="Basic residues" evidence="16">
    <location>
        <begin position="1051"/>
        <end position="1061"/>
    </location>
</feature>
<feature type="region of interest" description="Disordered" evidence="16">
    <location>
        <begin position="2069"/>
        <end position="2115"/>
    </location>
</feature>
<feature type="compositionally biased region" description="Polar residues" evidence="16">
    <location>
        <begin position="1234"/>
        <end position="1253"/>
    </location>
</feature>
<feature type="compositionally biased region" description="Low complexity" evidence="16">
    <location>
        <begin position="1667"/>
        <end position="1679"/>
    </location>
</feature>
<dbReference type="SMART" id="SM00185">
    <property type="entry name" value="ARM"/>
    <property type="match status" value="7"/>
</dbReference>
<comment type="similarity">
    <text evidence="3">Belongs to the protein kinase superfamily. NEK Ser/Thr protein kinase family. NIMA subfamily.</text>
</comment>
<evidence type="ECO:0000256" key="3">
    <source>
        <dbReference type="ARBA" id="ARBA00010886"/>
    </source>
</evidence>
<evidence type="ECO:0000256" key="5">
    <source>
        <dbReference type="ARBA" id="ARBA00022490"/>
    </source>
</evidence>
<feature type="region of interest" description="Disordered" evidence="16">
    <location>
        <begin position="1495"/>
        <end position="1516"/>
    </location>
</feature>
<evidence type="ECO:0000256" key="14">
    <source>
        <dbReference type="PROSITE-ProRule" id="PRU00259"/>
    </source>
</evidence>
<evidence type="ECO:0000256" key="2">
    <source>
        <dbReference type="ARBA" id="ARBA00004496"/>
    </source>
</evidence>
<evidence type="ECO:0000256" key="16">
    <source>
        <dbReference type="SAM" id="MobiDB-lite"/>
    </source>
</evidence>
<gene>
    <name evidence="18" type="ORF">PLOB_00017233</name>
</gene>
<feature type="repeat" description="ARM" evidence="14">
    <location>
        <begin position="2366"/>
        <end position="2395"/>
    </location>
</feature>
<feature type="region of interest" description="Disordered" evidence="16">
    <location>
        <begin position="2576"/>
        <end position="2598"/>
    </location>
</feature>
<dbReference type="InterPro" id="IPR011989">
    <property type="entry name" value="ARM-like"/>
</dbReference>
<feature type="region of interest" description="Disordered" evidence="16">
    <location>
        <begin position="831"/>
        <end position="968"/>
    </location>
</feature>
<feature type="region of interest" description="Disordered" evidence="16">
    <location>
        <begin position="1213"/>
        <end position="1407"/>
    </location>
</feature>
<feature type="region of interest" description="Disordered" evidence="16">
    <location>
        <begin position="1596"/>
        <end position="1617"/>
    </location>
</feature>
<dbReference type="InterPro" id="IPR041257">
    <property type="entry name" value="APC_rep"/>
</dbReference>
<dbReference type="InterPro" id="IPR000408">
    <property type="entry name" value="Reg_chr_condens"/>
</dbReference>
<feature type="compositionally biased region" description="Polar residues" evidence="16">
    <location>
        <begin position="2622"/>
        <end position="2641"/>
    </location>
</feature>
<evidence type="ECO:0000256" key="11">
    <source>
        <dbReference type="ARBA" id="ARBA00022840"/>
    </source>
</evidence>
<feature type="region of interest" description="Disordered" evidence="16">
    <location>
        <begin position="1428"/>
        <end position="1451"/>
    </location>
</feature>
<dbReference type="Pfam" id="PF18797">
    <property type="entry name" value="APC_rep"/>
    <property type="match status" value="1"/>
</dbReference>
<dbReference type="PANTHER" id="PTHR44535">
    <property type="entry name" value="PROTEIN CBG16200"/>
    <property type="match status" value="1"/>
</dbReference>
<dbReference type="InterPro" id="IPR051997">
    <property type="entry name" value="STK_NEK"/>
</dbReference>
<dbReference type="Proteomes" id="UP001159405">
    <property type="component" value="Unassembled WGS sequence"/>
</dbReference>
<comment type="caution">
    <text evidence="18">The sequence shown here is derived from an EMBL/GenBank/DDBJ whole genome shotgun (WGS) entry which is preliminary data.</text>
</comment>
<protein>
    <recommendedName>
        <fullName evidence="4">non-specific serine/threonine protein kinase</fullName>
        <ecNumber evidence="4">2.7.11.1</ecNumber>
    </recommendedName>
</protein>
<feature type="compositionally biased region" description="Basic and acidic residues" evidence="16">
    <location>
        <begin position="1390"/>
        <end position="1405"/>
    </location>
</feature>
<feature type="region of interest" description="Disordered" evidence="16">
    <location>
        <begin position="1788"/>
        <end position="1830"/>
    </location>
</feature>
<feature type="region of interest" description="Disordered" evidence="16">
    <location>
        <begin position="1051"/>
        <end position="1100"/>
    </location>
</feature>
<keyword evidence="9 15" id="KW-0547">Nucleotide-binding</keyword>
<dbReference type="PROSITE" id="PS50176">
    <property type="entry name" value="ARM_REPEAT"/>
    <property type="match status" value="1"/>
</dbReference>
<dbReference type="CDD" id="cd08215">
    <property type="entry name" value="STKc_Nek"/>
    <property type="match status" value="1"/>
</dbReference>
<feature type="compositionally biased region" description="Acidic residues" evidence="16">
    <location>
        <begin position="1126"/>
        <end position="1145"/>
    </location>
</feature>
<evidence type="ECO:0000256" key="6">
    <source>
        <dbReference type="ARBA" id="ARBA00022527"/>
    </source>
</evidence>
<feature type="region of interest" description="Disordered" evidence="16">
    <location>
        <begin position="2932"/>
        <end position="2964"/>
    </location>
</feature>
<evidence type="ECO:0000256" key="4">
    <source>
        <dbReference type="ARBA" id="ARBA00012513"/>
    </source>
</evidence>
<evidence type="ECO:0000256" key="12">
    <source>
        <dbReference type="ARBA" id="ARBA00022842"/>
    </source>
</evidence>
<feature type="repeat" description="RCC1" evidence="13">
    <location>
        <begin position="773"/>
        <end position="824"/>
    </location>
</feature>
<dbReference type="Pfam" id="PF00514">
    <property type="entry name" value="Arm"/>
    <property type="match status" value="1"/>
</dbReference>
<feature type="compositionally biased region" description="Basic and acidic residues" evidence="16">
    <location>
        <begin position="3083"/>
        <end position="3097"/>
    </location>
</feature>
<keyword evidence="6" id="KW-0723">Serine/threonine-protein kinase</keyword>
<feature type="repeat" description="RCC1" evidence="13">
    <location>
        <begin position="705"/>
        <end position="772"/>
    </location>
</feature>
<dbReference type="Pfam" id="PF00415">
    <property type="entry name" value="RCC1"/>
    <property type="match status" value="5"/>
</dbReference>
<keyword evidence="10" id="KW-0418">Kinase</keyword>
<dbReference type="SUPFAM" id="SSF48371">
    <property type="entry name" value="ARM repeat"/>
    <property type="match status" value="1"/>
</dbReference>
<evidence type="ECO:0000256" key="10">
    <source>
        <dbReference type="ARBA" id="ARBA00022777"/>
    </source>
</evidence>
<dbReference type="InterPro" id="IPR009091">
    <property type="entry name" value="RCC1/BLIP-II"/>
</dbReference>
<feature type="repeat" description="RCC1" evidence="13">
    <location>
        <begin position="600"/>
        <end position="651"/>
    </location>
</feature>
<dbReference type="SUPFAM" id="SSF50985">
    <property type="entry name" value="RCC1/BLIP-II"/>
    <property type="match status" value="1"/>
</dbReference>
<dbReference type="SMART" id="SM00220">
    <property type="entry name" value="S_TKc"/>
    <property type="match status" value="1"/>
</dbReference>
<organism evidence="18 19">
    <name type="scientific">Porites lobata</name>
    <dbReference type="NCBI Taxonomy" id="104759"/>
    <lineage>
        <taxon>Eukaryota</taxon>
        <taxon>Metazoa</taxon>
        <taxon>Cnidaria</taxon>
        <taxon>Anthozoa</taxon>
        <taxon>Hexacorallia</taxon>
        <taxon>Scleractinia</taxon>
        <taxon>Fungiina</taxon>
        <taxon>Poritidae</taxon>
        <taxon>Porites</taxon>
    </lineage>
</organism>
<feature type="region of interest" description="Disordered" evidence="16">
    <location>
        <begin position="2618"/>
        <end position="2641"/>
    </location>
</feature>